<protein>
    <submittedName>
        <fullName evidence="1">DNA polymerase</fullName>
    </submittedName>
</protein>
<keyword evidence="2" id="KW-1185">Reference proteome</keyword>
<feature type="non-terminal residue" evidence="1">
    <location>
        <position position="170"/>
    </location>
</feature>
<proteinExistence type="predicted"/>
<evidence type="ECO:0000313" key="1">
    <source>
        <dbReference type="EMBL" id="KAF5907094.1"/>
    </source>
</evidence>
<dbReference type="Proteomes" id="UP000727407">
    <property type="component" value="Unassembled WGS sequence"/>
</dbReference>
<sequence length="170" mass="18554">AFMPGSQQRSSVVAAVVGRGVWHALEAPVVPAVPKQTATVPEFLLPPARVAKQRLGGWLMALEAHALLFATVALVMGTMPHMADVTVKCCFELPVGVPGISNALMPYICLISAQKAHEACWYVPRTTTMKFCYLSPELGDSWSKLFSEDHLRARDSESSCLALIRQRMCL</sequence>
<name>A0A8J4X9X9_CLAMG</name>
<reference evidence="1" key="1">
    <citation type="submission" date="2020-07" db="EMBL/GenBank/DDBJ databases">
        <title>Clarias magur genome sequencing, assembly and annotation.</title>
        <authorList>
            <person name="Kushwaha B."/>
            <person name="Kumar R."/>
            <person name="Das P."/>
            <person name="Joshi C.G."/>
            <person name="Kumar D."/>
            <person name="Nagpure N.S."/>
            <person name="Pandey M."/>
            <person name="Agarwal S."/>
            <person name="Srivastava S."/>
            <person name="Singh M."/>
            <person name="Sahoo L."/>
            <person name="Jayasankar P."/>
            <person name="Meher P.K."/>
            <person name="Koringa P.G."/>
            <person name="Iquebal M.A."/>
            <person name="Das S.P."/>
            <person name="Bit A."/>
            <person name="Patnaik S."/>
            <person name="Patel N."/>
            <person name="Shah T.M."/>
            <person name="Hinsu A."/>
            <person name="Jena J.K."/>
        </authorList>
    </citation>
    <scope>NUCLEOTIDE SEQUENCE</scope>
    <source>
        <strain evidence="1">CIFAMagur01</strain>
        <tissue evidence="1">Testis</tissue>
    </source>
</reference>
<gene>
    <name evidence="1" type="ORF">DAT39_003173</name>
</gene>
<comment type="caution">
    <text evidence="1">The sequence shown here is derived from an EMBL/GenBank/DDBJ whole genome shotgun (WGS) entry which is preliminary data.</text>
</comment>
<dbReference type="EMBL" id="QNUK01000025">
    <property type="protein sequence ID" value="KAF5907094.1"/>
    <property type="molecule type" value="Genomic_DNA"/>
</dbReference>
<evidence type="ECO:0000313" key="2">
    <source>
        <dbReference type="Proteomes" id="UP000727407"/>
    </source>
</evidence>
<dbReference type="AlphaFoldDB" id="A0A8J4X9X9"/>
<organism evidence="1 2">
    <name type="scientific">Clarias magur</name>
    <name type="common">Asian catfish</name>
    <name type="synonym">Macropteronotus magur</name>
    <dbReference type="NCBI Taxonomy" id="1594786"/>
    <lineage>
        <taxon>Eukaryota</taxon>
        <taxon>Metazoa</taxon>
        <taxon>Chordata</taxon>
        <taxon>Craniata</taxon>
        <taxon>Vertebrata</taxon>
        <taxon>Euteleostomi</taxon>
        <taxon>Actinopterygii</taxon>
        <taxon>Neopterygii</taxon>
        <taxon>Teleostei</taxon>
        <taxon>Ostariophysi</taxon>
        <taxon>Siluriformes</taxon>
        <taxon>Clariidae</taxon>
        <taxon>Clarias</taxon>
    </lineage>
</organism>
<accession>A0A8J4X9X9</accession>